<evidence type="ECO:0000313" key="2">
    <source>
        <dbReference type="Proteomes" id="UP001630127"/>
    </source>
</evidence>
<proteinExistence type="predicted"/>
<keyword evidence="2" id="KW-1185">Reference proteome</keyword>
<comment type="caution">
    <text evidence="1">The sequence shown here is derived from an EMBL/GenBank/DDBJ whole genome shotgun (WGS) entry which is preliminary data.</text>
</comment>
<dbReference type="Proteomes" id="UP001630127">
    <property type="component" value="Unassembled WGS sequence"/>
</dbReference>
<accession>A0ABD2Z6Q6</accession>
<dbReference type="EMBL" id="JBJUIK010000010">
    <property type="protein sequence ID" value="KAL3515161.1"/>
    <property type="molecule type" value="Genomic_DNA"/>
</dbReference>
<name>A0ABD2Z6Q6_9GENT</name>
<gene>
    <name evidence="1" type="ORF">ACH5RR_022063</name>
</gene>
<dbReference type="AlphaFoldDB" id="A0ABD2Z6Q6"/>
<reference evidence="1 2" key="1">
    <citation type="submission" date="2024-11" db="EMBL/GenBank/DDBJ databases">
        <title>A near-complete genome assembly of Cinchona calisaya.</title>
        <authorList>
            <person name="Lian D.C."/>
            <person name="Zhao X.W."/>
            <person name="Wei L."/>
        </authorList>
    </citation>
    <scope>NUCLEOTIDE SEQUENCE [LARGE SCALE GENOMIC DNA]</scope>
    <source>
        <tissue evidence="1">Nenye</tissue>
    </source>
</reference>
<evidence type="ECO:0000313" key="1">
    <source>
        <dbReference type="EMBL" id="KAL3515161.1"/>
    </source>
</evidence>
<organism evidence="1 2">
    <name type="scientific">Cinchona calisaya</name>
    <dbReference type="NCBI Taxonomy" id="153742"/>
    <lineage>
        <taxon>Eukaryota</taxon>
        <taxon>Viridiplantae</taxon>
        <taxon>Streptophyta</taxon>
        <taxon>Embryophyta</taxon>
        <taxon>Tracheophyta</taxon>
        <taxon>Spermatophyta</taxon>
        <taxon>Magnoliopsida</taxon>
        <taxon>eudicotyledons</taxon>
        <taxon>Gunneridae</taxon>
        <taxon>Pentapetalae</taxon>
        <taxon>asterids</taxon>
        <taxon>lamiids</taxon>
        <taxon>Gentianales</taxon>
        <taxon>Rubiaceae</taxon>
        <taxon>Cinchonoideae</taxon>
        <taxon>Cinchoneae</taxon>
        <taxon>Cinchona</taxon>
    </lineage>
</organism>
<dbReference type="InterPro" id="IPR021109">
    <property type="entry name" value="Peptidase_aspartic_dom_sf"/>
</dbReference>
<dbReference type="Gene3D" id="2.40.70.10">
    <property type="entry name" value="Acid Proteases"/>
    <property type="match status" value="1"/>
</dbReference>
<dbReference type="Pfam" id="PF08284">
    <property type="entry name" value="RVP_2"/>
    <property type="match status" value="1"/>
</dbReference>
<protein>
    <submittedName>
        <fullName evidence="1">Uncharacterized protein</fullName>
    </submittedName>
</protein>
<sequence length="127" mass="14378">MTDFDLILGMDWLAANGATIDCKESCVMFQMPGLDMVIFRGNEKKPKSRIPIISAVKAFKALDRGCESYLAYVIDSDKVEPGIEDILVVRNKVIPYVKVLWSNHSEREATWELESLMRSKYPALFAS</sequence>